<dbReference type="InterPro" id="IPR043128">
    <property type="entry name" value="Rev_trsase/Diguanyl_cyclase"/>
</dbReference>
<protein>
    <submittedName>
        <fullName evidence="3">Diguanylate cyclase (GGDEF) domain protein</fullName>
    </submittedName>
</protein>
<gene>
    <name evidence="3" type="ORF">HOLDEFILI_02689</name>
</gene>
<keyword evidence="1" id="KW-0472">Membrane</keyword>
<dbReference type="CDD" id="cd01949">
    <property type="entry name" value="GGDEF"/>
    <property type="match status" value="1"/>
</dbReference>
<evidence type="ECO:0000313" key="4">
    <source>
        <dbReference type="Proteomes" id="UP000005950"/>
    </source>
</evidence>
<evidence type="ECO:0000259" key="2">
    <source>
        <dbReference type="PROSITE" id="PS50887"/>
    </source>
</evidence>
<sequence>FLLLKTLMKQVRGGWATMALTAMLIYFVLGFIAAYPTPIAQRPEYVPVFMAVCLLTFAFYGVVLHSLQKTQKIAEQNEQLQQEQKIYHIAYTDALTGLGNRAAYLEQINKLERQRADGIPVCCIELDMNGLKQVNDTLGHAAGDQALREIARVLTAVFAPRYPDSVFRVGGDEFCVLLNGEAAVAEMLEQLEAELSQSAQQLGFPLSAAAGTAWVRPNELIESAMMRADAKMYQNKRGIRVLSENENEKTCS</sequence>
<proteinExistence type="predicted"/>
<dbReference type="EMBL" id="ACCF01000161">
    <property type="protein sequence ID" value="EEF67169.1"/>
    <property type="molecule type" value="Genomic_DNA"/>
</dbReference>
<dbReference type="PANTHER" id="PTHR45138">
    <property type="entry name" value="REGULATORY COMPONENTS OF SENSORY TRANSDUCTION SYSTEM"/>
    <property type="match status" value="1"/>
</dbReference>
<reference evidence="3 4" key="2">
    <citation type="submission" date="2009-02" db="EMBL/GenBank/DDBJ databases">
        <title>Draft genome sequence of Holdemania filiformis DSM 12042.</title>
        <authorList>
            <person name="Sudarsanam P."/>
            <person name="Ley R."/>
            <person name="Guruge J."/>
            <person name="Turnbaugh P.J."/>
            <person name="Mahowald M."/>
            <person name="Liep D."/>
            <person name="Gordon J."/>
        </authorList>
    </citation>
    <scope>NUCLEOTIDE SEQUENCE [LARGE SCALE GENOMIC DNA]</scope>
    <source>
        <strain evidence="3 4">DSM 12042</strain>
    </source>
</reference>
<dbReference type="PROSITE" id="PS50887">
    <property type="entry name" value="GGDEF"/>
    <property type="match status" value="1"/>
</dbReference>
<evidence type="ECO:0000256" key="1">
    <source>
        <dbReference type="SAM" id="Phobius"/>
    </source>
</evidence>
<dbReference type="InterPro" id="IPR000160">
    <property type="entry name" value="GGDEF_dom"/>
</dbReference>
<reference evidence="3 4" key="1">
    <citation type="submission" date="2008-12" db="EMBL/GenBank/DDBJ databases">
        <authorList>
            <person name="Fulton L."/>
            <person name="Clifton S."/>
            <person name="Fulton B."/>
            <person name="Xu J."/>
            <person name="Minx P."/>
            <person name="Pepin K.H."/>
            <person name="Johnson M."/>
            <person name="Bhonagiri V."/>
            <person name="Nash W.E."/>
            <person name="Mardis E.R."/>
            <person name="Wilson R.K."/>
        </authorList>
    </citation>
    <scope>NUCLEOTIDE SEQUENCE [LARGE SCALE GENOMIC DNA]</scope>
    <source>
        <strain evidence="3 4">DSM 12042</strain>
    </source>
</reference>
<feature type="transmembrane region" description="Helical" evidence="1">
    <location>
        <begin position="12"/>
        <end position="33"/>
    </location>
</feature>
<dbReference type="SUPFAM" id="SSF55073">
    <property type="entry name" value="Nucleotide cyclase"/>
    <property type="match status" value="1"/>
</dbReference>
<keyword evidence="1" id="KW-0812">Transmembrane</keyword>
<evidence type="ECO:0000313" key="3">
    <source>
        <dbReference type="EMBL" id="EEF67169.1"/>
    </source>
</evidence>
<dbReference type="InterPro" id="IPR050469">
    <property type="entry name" value="Diguanylate_Cyclase"/>
</dbReference>
<dbReference type="Proteomes" id="UP000005950">
    <property type="component" value="Unassembled WGS sequence"/>
</dbReference>
<keyword evidence="1" id="KW-1133">Transmembrane helix</keyword>
<name>B9YA32_9FIRM</name>
<comment type="caution">
    <text evidence="3">The sequence shown here is derived from an EMBL/GenBank/DDBJ whole genome shotgun (WGS) entry which is preliminary data.</text>
</comment>
<dbReference type="PANTHER" id="PTHR45138:SF9">
    <property type="entry name" value="DIGUANYLATE CYCLASE DGCM-RELATED"/>
    <property type="match status" value="1"/>
</dbReference>
<dbReference type="HOGENOM" id="CLU_1100457_0_0_9"/>
<dbReference type="eggNOG" id="COG2199">
    <property type="taxonomic scope" value="Bacteria"/>
</dbReference>
<dbReference type="STRING" id="545696.HOLDEFILI_02689"/>
<dbReference type="Pfam" id="PF00990">
    <property type="entry name" value="GGDEF"/>
    <property type="match status" value="1"/>
</dbReference>
<dbReference type="AlphaFoldDB" id="B9YA32"/>
<feature type="domain" description="GGDEF" evidence="2">
    <location>
        <begin position="119"/>
        <end position="247"/>
    </location>
</feature>
<accession>B9YA32</accession>
<feature type="transmembrane region" description="Helical" evidence="1">
    <location>
        <begin position="45"/>
        <end position="63"/>
    </location>
</feature>
<organism evidence="3 4">
    <name type="scientific">Holdemania filiformis DSM 12042</name>
    <dbReference type="NCBI Taxonomy" id="545696"/>
    <lineage>
        <taxon>Bacteria</taxon>
        <taxon>Bacillati</taxon>
        <taxon>Bacillota</taxon>
        <taxon>Erysipelotrichia</taxon>
        <taxon>Erysipelotrichales</taxon>
        <taxon>Erysipelotrichaceae</taxon>
        <taxon>Holdemania</taxon>
    </lineage>
</organism>
<dbReference type="GO" id="GO:0052621">
    <property type="term" value="F:diguanylate cyclase activity"/>
    <property type="evidence" value="ECO:0007669"/>
    <property type="project" value="TreeGrafter"/>
</dbReference>
<dbReference type="InterPro" id="IPR029787">
    <property type="entry name" value="Nucleotide_cyclase"/>
</dbReference>
<dbReference type="NCBIfam" id="TIGR00254">
    <property type="entry name" value="GGDEF"/>
    <property type="match status" value="1"/>
</dbReference>
<dbReference type="RefSeq" id="WP_006059854.1">
    <property type="nucleotide sequence ID" value="NZ_GG657558.1"/>
</dbReference>
<dbReference type="SMART" id="SM00267">
    <property type="entry name" value="GGDEF"/>
    <property type="match status" value="1"/>
</dbReference>
<dbReference type="Gene3D" id="3.30.70.270">
    <property type="match status" value="1"/>
</dbReference>
<feature type="non-terminal residue" evidence="3">
    <location>
        <position position="1"/>
    </location>
</feature>